<dbReference type="UniPathway" id="UPA01057">
    <property type="reaction ID" value="UER00900"/>
</dbReference>
<evidence type="ECO:0000256" key="3">
    <source>
        <dbReference type="HAMAP-Rule" id="MF_01660"/>
    </source>
</evidence>
<dbReference type="Pfam" id="PF00561">
    <property type="entry name" value="Abhydrolase_1"/>
    <property type="match status" value="1"/>
</dbReference>
<feature type="domain" description="AB hydrolase-1" evidence="4">
    <location>
        <begin position="28"/>
        <end position="259"/>
    </location>
</feature>
<dbReference type="UniPathway" id="UPA00079"/>
<evidence type="ECO:0000256" key="1">
    <source>
        <dbReference type="ARBA" id="ARBA00022428"/>
    </source>
</evidence>
<comment type="catalytic activity">
    <reaction evidence="3">
        <text>5-enolpyruvoyl-6-hydroxy-2-succinyl-cyclohex-3-ene-1-carboxylate = (1R,6R)-6-hydroxy-2-succinyl-cyclohexa-2,4-diene-1-carboxylate + pyruvate</text>
        <dbReference type="Rhea" id="RHEA:25597"/>
        <dbReference type="ChEBI" id="CHEBI:15361"/>
        <dbReference type="ChEBI" id="CHEBI:58689"/>
        <dbReference type="ChEBI" id="CHEBI:58818"/>
        <dbReference type="EC" id="4.2.99.20"/>
    </reaction>
</comment>
<accession>A0A6L7A6I8</accession>
<keyword evidence="1 3" id="KW-0474">Menaquinone biosynthesis</keyword>
<comment type="subunit">
    <text evidence="3">Monomer.</text>
</comment>
<comment type="function">
    <text evidence="3">Catalyzes a proton abstraction reaction that results in 2,5-elimination of pyruvate from 2-succinyl-5-enolpyruvyl-6-hydroxy-3-cyclohexene-1-carboxylate (SEPHCHC) and the formation of 2-succinyl-6-hydroxy-2,4-cyclohexadiene-1-carboxylate (SHCHC).</text>
</comment>
<evidence type="ECO:0000259" key="4">
    <source>
        <dbReference type="Pfam" id="PF00561"/>
    </source>
</evidence>
<organism evidence="5 6">
    <name type="scientific">Leuconostoc lactis</name>
    <dbReference type="NCBI Taxonomy" id="1246"/>
    <lineage>
        <taxon>Bacteria</taxon>
        <taxon>Bacillati</taxon>
        <taxon>Bacillota</taxon>
        <taxon>Bacilli</taxon>
        <taxon>Lactobacillales</taxon>
        <taxon>Lactobacillaceae</taxon>
        <taxon>Leuconostoc</taxon>
    </lineage>
</organism>
<dbReference type="SUPFAM" id="SSF53474">
    <property type="entry name" value="alpha/beta-Hydrolases"/>
    <property type="match status" value="1"/>
</dbReference>
<dbReference type="NCBIfam" id="TIGR03695">
    <property type="entry name" value="menH_SHCHC"/>
    <property type="match status" value="1"/>
</dbReference>
<protein>
    <recommendedName>
        <fullName evidence="3">Putative 2-succinyl-6-hydroxy-2,4-cyclohexadiene-1-carboxylate synthase</fullName>
        <shortName evidence="3">SHCHC synthase</shortName>
        <ecNumber evidence="3">4.2.99.20</ecNumber>
    </recommendedName>
</protein>
<dbReference type="Proteomes" id="UP000478636">
    <property type="component" value="Unassembled WGS sequence"/>
</dbReference>
<dbReference type="InterPro" id="IPR022485">
    <property type="entry name" value="SHCHC_synthase_MenH"/>
</dbReference>
<dbReference type="PANTHER" id="PTHR42916:SF1">
    <property type="entry name" value="PROTEIN PHYLLO, CHLOROPLASTIC"/>
    <property type="match status" value="1"/>
</dbReference>
<dbReference type="GO" id="GO:0009234">
    <property type="term" value="P:menaquinone biosynthetic process"/>
    <property type="evidence" value="ECO:0007669"/>
    <property type="project" value="UniProtKB-UniRule"/>
</dbReference>
<dbReference type="EC" id="4.2.99.20" evidence="3"/>
<dbReference type="RefSeq" id="WP_252968198.1">
    <property type="nucleotide sequence ID" value="NZ_DAITWI010000001.1"/>
</dbReference>
<gene>
    <name evidence="3 5" type="primary">menH</name>
    <name evidence="5" type="ORF">GQS40_05915</name>
</gene>
<keyword evidence="2 3" id="KW-0456">Lyase</keyword>
<name>A0A6L7A6I8_LEULA</name>
<comment type="similarity">
    <text evidence="3">Belongs to the AB hydrolase superfamily. MenH family.</text>
</comment>
<dbReference type="InterPro" id="IPR029058">
    <property type="entry name" value="AB_hydrolase_fold"/>
</dbReference>
<proteinExistence type="inferred from homology"/>
<dbReference type="EMBL" id="WSZI01000013">
    <property type="protein sequence ID" value="MWN21206.1"/>
    <property type="molecule type" value="Genomic_DNA"/>
</dbReference>
<dbReference type="AlphaFoldDB" id="A0A6L7A6I8"/>
<dbReference type="HAMAP" id="MF_01660">
    <property type="entry name" value="MenH"/>
    <property type="match status" value="1"/>
</dbReference>
<sequence>MTEQVVNIAGYPYQVTYQENSSTQDKWLLLHGFMGSRHDFDQLISALPGTVLAIDLLGFGASAPKVTRVERFTMANQIADLQAILGAYAWEKVHVFGYSMGGRLALGFAIAHPEQVASLILESATAGLPTAADRAARRQADAAKAAHIRQDFPSFVTAWEALPLFASQQQLPAHQQQQIRQQRLQQRPENVAQSLIGMGTGAQPNFWPKLAEVTVKTLLIVGEKDVKFNQLADKMLQQLPNAQKAVIADAGHNVHFEQPNQVIARLKAHVSR</sequence>
<evidence type="ECO:0000313" key="6">
    <source>
        <dbReference type="Proteomes" id="UP000478636"/>
    </source>
</evidence>
<comment type="pathway">
    <text evidence="3">Quinol/quinone metabolism; menaquinone biosynthesis.</text>
</comment>
<comment type="pathway">
    <text evidence="3">Quinol/quinone metabolism; 1,4-dihydroxy-2-naphthoate biosynthesis; 1,4-dihydroxy-2-naphthoate from chorismate: step 3/7.</text>
</comment>
<evidence type="ECO:0000256" key="2">
    <source>
        <dbReference type="ARBA" id="ARBA00023239"/>
    </source>
</evidence>
<comment type="caution">
    <text evidence="5">The sequence shown here is derived from an EMBL/GenBank/DDBJ whole genome shotgun (WGS) entry which is preliminary data.</text>
</comment>
<dbReference type="Gene3D" id="3.40.50.1820">
    <property type="entry name" value="alpha/beta hydrolase"/>
    <property type="match status" value="1"/>
</dbReference>
<dbReference type="PANTHER" id="PTHR42916">
    <property type="entry name" value="2-SUCCINYL-5-ENOLPYRUVYL-6-HYDROXY-3-CYCLOHEXENE-1-CARBOXYLATE SYNTHASE"/>
    <property type="match status" value="1"/>
</dbReference>
<dbReference type="PRINTS" id="PR00111">
    <property type="entry name" value="ABHYDROLASE"/>
</dbReference>
<dbReference type="GO" id="GO:0070205">
    <property type="term" value="F:2-succinyl-6-hydroxy-2,4-cyclohexadiene-1-carboxylate synthase activity"/>
    <property type="evidence" value="ECO:0007669"/>
    <property type="project" value="UniProtKB-UniRule"/>
</dbReference>
<reference evidence="5 6" key="1">
    <citation type="submission" date="2019-12" db="EMBL/GenBank/DDBJ databases">
        <title>Complete genome sequence of Leuconostoc lactis strain AVN1 provides insights into metabolic potential.</title>
        <authorList>
            <person name="Besrour N."/>
            <person name="Najjari A."/>
            <person name="Fhoula I."/>
            <person name="Jaballah S."/>
            <person name="Klibi N."/>
            <person name="Ouzari H.I."/>
        </authorList>
    </citation>
    <scope>NUCLEOTIDE SEQUENCE [LARGE SCALE GENOMIC DNA]</scope>
    <source>
        <strain evidence="5 6">AVN1</strain>
    </source>
</reference>
<evidence type="ECO:0000313" key="5">
    <source>
        <dbReference type="EMBL" id="MWN21206.1"/>
    </source>
</evidence>
<dbReference type="InterPro" id="IPR000073">
    <property type="entry name" value="AB_hydrolase_1"/>
</dbReference>